<dbReference type="InterPro" id="IPR013762">
    <property type="entry name" value="Integrase-like_cat_sf"/>
</dbReference>
<dbReference type="InterPro" id="IPR011010">
    <property type="entry name" value="DNA_brk_join_enz"/>
</dbReference>
<reference evidence="9" key="1">
    <citation type="journal article" date="2019" name="Int. J. Syst. Evol. Microbiol.">
        <title>The Global Catalogue of Microorganisms (GCM) 10K type strain sequencing project: providing services to taxonomists for standard genome sequencing and annotation.</title>
        <authorList>
            <consortium name="The Broad Institute Genomics Platform"/>
            <consortium name="The Broad Institute Genome Sequencing Center for Infectious Disease"/>
            <person name="Wu L."/>
            <person name="Ma J."/>
        </authorList>
    </citation>
    <scope>NUCLEOTIDE SEQUENCE [LARGE SCALE GENOMIC DNA]</scope>
    <source>
        <strain evidence="9">JCM 16601</strain>
    </source>
</reference>
<dbReference type="InterPro" id="IPR002104">
    <property type="entry name" value="Integrase_catalytic"/>
</dbReference>
<dbReference type="PROSITE" id="PS51898">
    <property type="entry name" value="TYR_RECOMBINASE"/>
    <property type="match status" value="1"/>
</dbReference>
<accession>A0ABP7PSA8</accession>
<dbReference type="InterPro" id="IPR050090">
    <property type="entry name" value="Tyrosine_recombinase_XerCD"/>
</dbReference>
<evidence type="ECO:0000256" key="5">
    <source>
        <dbReference type="PROSITE-ProRule" id="PRU01248"/>
    </source>
</evidence>
<comment type="caution">
    <text evidence="8">The sequence shown here is derived from an EMBL/GenBank/DDBJ whole genome shotgun (WGS) entry which is preliminary data.</text>
</comment>
<dbReference type="PANTHER" id="PTHR30349">
    <property type="entry name" value="PHAGE INTEGRASE-RELATED"/>
    <property type="match status" value="1"/>
</dbReference>
<dbReference type="Pfam" id="PF00589">
    <property type="entry name" value="Phage_integrase"/>
    <property type="match status" value="1"/>
</dbReference>
<evidence type="ECO:0000313" key="9">
    <source>
        <dbReference type="Proteomes" id="UP001500742"/>
    </source>
</evidence>
<evidence type="ECO:0000256" key="1">
    <source>
        <dbReference type="ARBA" id="ARBA00008857"/>
    </source>
</evidence>
<evidence type="ECO:0000259" key="7">
    <source>
        <dbReference type="PROSITE" id="PS51900"/>
    </source>
</evidence>
<comment type="similarity">
    <text evidence="1">Belongs to the 'phage' integrase family.</text>
</comment>
<dbReference type="InterPro" id="IPR044068">
    <property type="entry name" value="CB"/>
</dbReference>
<name>A0ABP7PSA8_9SPHI</name>
<dbReference type="Gene3D" id="1.10.443.10">
    <property type="entry name" value="Intergrase catalytic core"/>
    <property type="match status" value="1"/>
</dbReference>
<sequence length="444" mass="51361">MVTYKVLLDTRRAKSDGTYSVQIRITYNRKSSTVNTGVFIKEVFWDNNQAKVLNTHPNAALLNKKTTEFYLKVQKAVLELEGQESFDLDILKERLSEDYSTTKAKANQCFKEFADQLITSMFEANETGNATVYRTATNRLLVFADNPKLRFVEINYTFLESFKRHLTKQEIKPNSISNYFRTLRAIYNKAVKAKLVDRSHYPFLDVTVKTEKTAKRAITLEDLRRILYEPYKLKSQEWHARNYFLLSFALRGASFTDLAYLKPTNIDKHLLAYKRRKTGTELKIKVISELTKLLSYYAGSNSKYLLPILPYDVVEGSREAKKIIAQWIKTTNKYLDRIGIKLGIDDEITTYVSRHTWATSAKKLGFSNELIAECLGHEYGNKITNIYLDTFDQSMIDNVNSVVLLNLKSCHREIKHQYRYGLKAMFDPSSFKGQKLKLQPAAIL</sequence>
<dbReference type="RefSeq" id="WP_259095886.1">
    <property type="nucleotide sequence ID" value="NZ_BAAAZC010000011.1"/>
</dbReference>
<evidence type="ECO:0000259" key="6">
    <source>
        <dbReference type="PROSITE" id="PS51898"/>
    </source>
</evidence>
<dbReference type="Pfam" id="PF17293">
    <property type="entry name" value="Arm-DNA-bind_5"/>
    <property type="match status" value="1"/>
</dbReference>
<protein>
    <submittedName>
        <fullName evidence="8">Site-specific integrase</fullName>
    </submittedName>
</protein>
<dbReference type="InterPro" id="IPR035386">
    <property type="entry name" value="Arm-DNA-bind_5"/>
</dbReference>
<keyword evidence="4" id="KW-0233">DNA recombination</keyword>
<evidence type="ECO:0000256" key="4">
    <source>
        <dbReference type="ARBA" id="ARBA00023172"/>
    </source>
</evidence>
<dbReference type="Pfam" id="PF13102">
    <property type="entry name" value="Phage_int_SAM_5"/>
    <property type="match status" value="1"/>
</dbReference>
<evidence type="ECO:0000256" key="3">
    <source>
        <dbReference type="ARBA" id="ARBA00023125"/>
    </source>
</evidence>
<dbReference type="Gene3D" id="1.10.150.130">
    <property type="match status" value="1"/>
</dbReference>
<feature type="domain" description="Tyr recombinase" evidence="6">
    <location>
        <begin position="213"/>
        <end position="400"/>
    </location>
</feature>
<dbReference type="PANTHER" id="PTHR30349:SF64">
    <property type="entry name" value="PROPHAGE INTEGRASE INTD-RELATED"/>
    <property type="match status" value="1"/>
</dbReference>
<dbReference type="SUPFAM" id="SSF56349">
    <property type="entry name" value="DNA breaking-rejoining enzymes"/>
    <property type="match status" value="1"/>
</dbReference>
<feature type="domain" description="Core-binding (CB)" evidence="7">
    <location>
        <begin position="108"/>
        <end position="191"/>
    </location>
</feature>
<organism evidence="8 9">
    <name type="scientific">Mucilaginibacter dorajii</name>
    <dbReference type="NCBI Taxonomy" id="692994"/>
    <lineage>
        <taxon>Bacteria</taxon>
        <taxon>Pseudomonadati</taxon>
        <taxon>Bacteroidota</taxon>
        <taxon>Sphingobacteriia</taxon>
        <taxon>Sphingobacteriales</taxon>
        <taxon>Sphingobacteriaceae</taxon>
        <taxon>Mucilaginibacter</taxon>
    </lineage>
</organism>
<keyword evidence="9" id="KW-1185">Reference proteome</keyword>
<keyword evidence="2" id="KW-0229">DNA integration</keyword>
<keyword evidence="3 5" id="KW-0238">DNA-binding</keyword>
<dbReference type="PROSITE" id="PS51900">
    <property type="entry name" value="CB"/>
    <property type="match status" value="1"/>
</dbReference>
<dbReference type="EMBL" id="BAAAZC010000011">
    <property type="protein sequence ID" value="GAA3969246.1"/>
    <property type="molecule type" value="Genomic_DNA"/>
</dbReference>
<evidence type="ECO:0000313" key="8">
    <source>
        <dbReference type="EMBL" id="GAA3969246.1"/>
    </source>
</evidence>
<gene>
    <name evidence="8" type="ORF">GCM10022210_17630</name>
</gene>
<dbReference type="InterPro" id="IPR010998">
    <property type="entry name" value="Integrase_recombinase_N"/>
</dbReference>
<dbReference type="InterPro" id="IPR025269">
    <property type="entry name" value="SAM-like_dom"/>
</dbReference>
<evidence type="ECO:0000256" key="2">
    <source>
        <dbReference type="ARBA" id="ARBA00022908"/>
    </source>
</evidence>
<dbReference type="Proteomes" id="UP001500742">
    <property type="component" value="Unassembled WGS sequence"/>
</dbReference>
<proteinExistence type="inferred from homology"/>